<dbReference type="Gene3D" id="2.40.10.10">
    <property type="entry name" value="Trypsin-like serine proteases"/>
    <property type="match status" value="2"/>
</dbReference>
<accession>A0A178FFI5</accession>
<reference evidence="1 2" key="1">
    <citation type="submission" date="2016-05" db="EMBL/GenBank/DDBJ databases">
        <title>Genome sequencing of Trichophyton violaceum CMCC(F)T3l isolated from hair.</title>
        <authorList>
            <person name="Zhan P."/>
            <person name="Tao Y."/>
            <person name="Liu W."/>
        </authorList>
    </citation>
    <scope>NUCLEOTIDE SEQUENCE [LARGE SCALE GENOMIC DNA]</scope>
    <source>
        <strain evidence="2">CMCC(F)T3l</strain>
    </source>
</reference>
<dbReference type="Pfam" id="PF13365">
    <property type="entry name" value="Trypsin_2"/>
    <property type="match status" value="1"/>
</dbReference>
<dbReference type="AlphaFoldDB" id="A0A178FFI5"/>
<dbReference type="EMBL" id="LHPN01000010">
    <property type="protein sequence ID" value="OAL70177.1"/>
    <property type="molecule type" value="Genomic_DNA"/>
</dbReference>
<dbReference type="OrthoDB" id="4217619at2759"/>
<dbReference type="InterPro" id="IPR043504">
    <property type="entry name" value="Peptidase_S1_PA_chymotrypsin"/>
</dbReference>
<protein>
    <recommendedName>
        <fullName evidence="3">AT hook domain-containing protein family protein</fullName>
    </recommendedName>
</protein>
<sequence length="335" mass="36201">MTMRNLRSSIAKAVVESGPCKTLGLAGLECTTPDSLRQCNVLKVIPTGSRLPDLTASEQKLLRQKQQRLAADKASLDREARDCLGGGNLYVHNGLQATLIFSQYEAGTAVCIGSDGWALTCAHCFGDTEKELQTSDKRRWLLFYTGLAVQAECVTWDAKRDLALLKIIAIEADASRNGEGIVCSFPFMQLAPKRPAVNSPIICIGQPGVDDLESSTPTKNKFDFVELSTGKFRGMVAGGDWQDNSEIGQMKHDAWTYWGHSGAPLLAEADGTLIGLHSSWDDQTGMRHGIPIVAIQAFLAQHAGLMSSIGQAAKAQDDHTLSKLAVEEEVIVISD</sequence>
<keyword evidence="2" id="KW-1185">Reference proteome</keyword>
<proteinExistence type="predicted"/>
<comment type="caution">
    <text evidence="1">The sequence shown here is derived from an EMBL/GenBank/DDBJ whole genome shotgun (WGS) entry which is preliminary data.</text>
</comment>
<organism evidence="1 2">
    <name type="scientific">Trichophyton violaceum</name>
    <dbReference type="NCBI Taxonomy" id="34388"/>
    <lineage>
        <taxon>Eukaryota</taxon>
        <taxon>Fungi</taxon>
        <taxon>Dikarya</taxon>
        <taxon>Ascomycota</taxon>
        <taxon>Pezizomycotina</taxon>
        <taxon>Eurotiomycetes</taxon>
        <taxon>Eurotiomycetidae</taxon>
        <taxon>Onygenales</taxon>
        <taxon>Arthrodermataceae</taxon>
        <taxon>Trichophyton</taxon>
    </lineage>
</organism>
<evidence type="ECO:0008006" key="3">
    <source>
        <dbReference type="Google" id="ProtNLM"/>
    </source>
</evidence>
<evidence type="ECO:0000313" key="1">
    <source>
        <dbReference type="EMBL" id="OAL70177.1"/>
    </source>
</evidence>
<dbReference type="Proteomes" id="UP000243519">
    <property type="component" value="Unassembled WGS sequence"/>
</dbReference>
<dbReference type="InterPro" id="IPR009003">
    <property type="entry name" value="Peptidase_S1_PA"/>
</dbReference>
<name>A0A178FFI5_TRIVO</name>
<gene>
    <name evidence="1" type="ORF">A7D00_5708</name>
</gene>
<dbReference type="SUPFAM" id="SSF50494">
    <property type="entry name" value="Trypsin-like serine proteases"/>
    <property type="match status" value="1"/>
</dbReference>
<evidence type="ECO:0000313" key="2">
    <source>
        <dbReference type="Proteomes" id="UP000243519"/>
    </source>
</evidence>